<organism evidence="1">
    <name type="scientific">bioreactor metagenome</name>
    <dbReference type="NCBI Taxonomy" id="1076179"/>
    <lineage>
        <taxon>unclassified sequences</taxon>
        <taxon>metagenomes</taxon>
        <taxon>ecological metagenomes</taxon>
    </lineage>
</organism>
<reference evidence="1" key="1">
    <citation type="submission" date="2019-08" db="EMBL/GenBank/DDBJ databases">
        <authorList>
            <person name="Kucharzyk K."/>
            <person name="Murdoch R.W."/>
            <person name="Higgins S."/>
            <person name="Loffler F."/>
        </authorList>
    </citation>
    <scope>NUCLEOTIDE SEQUENCE</scope>
</reference>
<dbReference type="AlphaFoldDB" id="A0A645BKX9"/>
<comment type="caution">
    <text evidence="1">The sequence shown here is derived from an EMBL/GenBank/DDBJ whole genome shotgun (WGS) entry which is preliminary data.</text>
</comment>
<sequence>MEFHPETLAVCVDKTECMASETVHVAIRTGDTSVAHCDGNLMQCFGKTAPEIPVVVRAAQVSVRITFYSMVQIGKFQRVAEKEDRSVISDQIPIAFLGVKFHSESTDIPLGIGCSALTGNGGKSHKHFCFFPYFGENFRFSIWRNVMRNGKCAKCTRPFGMHTPLRNYLAIEMSEFLQKPHVLQHHWSAWTSGHRILIIANRGSCNRGHWFLIFFVFFFL</sequence>
<accession>A0A645BKX9</accession>
<gene>
    <name evidence="1" type="ORF">SDC9_113026</name>
</gene>
<dbReference type="EMBL" id="VSSQ01020897">
    <property type="protein sequence ID" value="MPM66119.1"/>
    <property type="molecule type" value="Genomic_DNA"/>
</dbReference>
<evidence type="ECO:0000313" key="1">
    <source>
        <dbReference type="EMBL" id="MPM66119.1"/>
    </source>
</evidence>
<name>A0A645BKX9_9ZZZZ</name>
<protein>
    <submittedName>
        <fullName evidence="1">Uncharacterized protein</fullName>
    </submittedName>
</protein>
<proteinExistence type="predicted"/>